<reference evidence="5 6" key="1">
    <citation type="submission" date="2022-09" db="EMBL/GenBank/DDBJ databases">
        <title>New species of Phenylobacterium.</title>
        <authorList>
            <person name="Mieszkin S."/>
        </authorList>
    </citation>
    <scope>NUCLEOTIDE SEQUENCE [LARGE SCALE GENOMIC DNA]</scope>
    <source>
        <strain evidence="5 6">HK31-G</strain>
    </source>
</reference>
<evidence type="ECO:0000256" key="2">
    <source>
        <dbReference type="ARBA" id="ARBA00023125"/>
    </source>
</evidence>
<dbReference type="InterPro" id="IPR009057">
    <property type="entry name" value="Homeodomain-like_sf"/>
</dbReference>
<dbReference type="InterPro" id="IPR006120">
    <property type="entry name" value="Resolvase_HTH_dom"/>
</dbReference>
<dbReference type="SUPFAM" id="SSF46689">
    <property type="entry name" value="Homeodomain-like"/>
    <property type="match status" value="1"/>
</dbReference>
<dbReference type="PANTHER" id="PTHR30461">
    <property type="entry name" value="DNA-INVERTASE FROM LAMBDOID PROPHAGE"/>
    <property type="match status" value="1"/>
</dbReference>
<keyword evidence="6" id="KW-1185">Reference proteome</keyword>
<evidence type="ECO:0000313" key="6">
    <source>
        <dbReference type="Proteomes" id="UP001598130"/>
    </source>
</evidence>
<comment type="caution">
    <text evidence="5">The sequence shown here is derived from an EMBL/GenBank/DDBJ whole genome shotgun (WGS) entry which is preliminary data.</text>
</comment>
<dbReference type="PROSITE" id="PS51736">
    <property type="entry name" value="RECOMBINASES_3"/>
    <property type="match status" value="1"/>
</dbReference>
<sequence length="194" mass="20842">MIIGYTRISTPSQNDQLQRDALEAAGAERIFSDVGTGVSFQRPGLAMALSQLRKSDELVVWKLDRLSRNLRGIIEVVDDLGRRGIGFRSLTENLSADSASSKLLFTIVAALAQAERDVLVERVNAGLDAARRRGVRLGRPNALTPDKEKMAAALLREGSMSVRAIAAQVGVSPPTIYRAFPGGKAAIQVSGRDA</sequence>
<dbReference type="Pfam" id="PF00239">
    <property type="entry name" value="Resolvase"/>
    <property type="match status" value="1"/>
</dbReference>
<dbReference type="Proteomes" id="UP001598130">
    <property type="component" value="Unassembled WGS sequence"/>
</dbReference>
<dbReference type="Pfam" id="PF02796">
    <property type="entry name" value="HTH_7"/>
    <property type="match status" value="1"/>
</dbReference>
<evidence type="ECO:0000259" key="4">
    <source>
        <dbReference type="PROSITE" id="PS51736"/>
    </source>
</evidence>
<name>A0ABW6CRC2_9CAUL</name>
<keyword evidence="3" id="KW-0233">DNA recombination</keyword>
<evidence type="ECO:0000256" key="1">
    <source>
        <dbReference type="ARBA" id="ARBA00009913"/>
    </source>
</evidence>
<dbReference type="InterPro" id="IPR050639">
    <property type="entry name" value="SSR_resolvase"/>
</dbReference>
<protein>
    <submittedName>
        <fullName evidence="5">Recombinase family protein</fullName>
    </submittedName>
</protein>
<dbReference type="CDD" id="cd00569">
    <property type="entry name" value="HTH_Hin_like"/>
    <property type="match status" value="1"/>
</dbReference>
<dbReference type="InterPro" id="IPR006119">
    <property type="entry name" value="Resolv_N"/>
</dbReference>
<dbReference type="SMART" id="SM00857">
    <property type="entry name" value="Resolvase"/>
    <property type="match status" value="1"/>
</dbReference>
<dbReference type="SUPFAM" id="SSF53041">
    <property type="entry name" value="Resolvase-like"/>
    <property type="match status" value="1"/>
</dbReference>
<comment type="similarity">
    <text evidence="1">Belongs to the site-specific recombinase resolvase family.</text>
</comment>
<dbReference type="EMBL" id="JAOTJD010000002">
    <property type="protein sequence ID" value="MFD3262737.1"/>
    <property type="molecule type" value="Genomic_DNA"/>
</dbReference>
<accession>A0ABW6CRC2</accession>
<dbReference type="PANTHER" id="PTHR30461:SF2">
    <property type="entry name" value="SERINE RECOMBINASE PINE-RELATED"/>
    <property type="match status" value="1"/>
</dbReference>
<dbReference type="InterPro" id="IPR036162">
    <property type="entry name" value="Resolvase-like_N_sf"/>
</dbReference>
<evidence type="ECO:0000313" key="5">
    <source>
        <dbReference type="EMBL" id="MFD3262737.1"/>
    </source>
</evidence>
<evidence type="ECO:0000256" key="3">
    <source>
        <dbReference type="ARBA" id="ARBA00023172"/>
    </source>
</evidence>
<proteinExistence type="inferred from homology"/>
<dbReference type="CDD" id="cd03768">
    <property type="entry name" value="SR_ResInv"/>
    <property type="match status" value="1"/>
</dbReference>
<dbReference type="RefSeq" id="WP_377367142.1">
    <property type="nucleotide sequence ID" value="NZ_JAOTJD010000002.1"/>
</dbReference>
<feature type="domain" description="Resolvase/invertase-type recombinase catalytic" evidence="4">
    <location>
        <begin position="1"/>
        <end position="134"/>
    </location>
</feature>
<dbReference type="Gene3D" id="3.40.50.1390">
    <property type="entry name" value="Resolvase, N-terminal catalytic domain"/>
    <property type="match status" value="1"/>
</dbReference>
<organism evidence="5 6">
    <name type="scientific">Phenylobacterium ferrooxidans</name>
    <dbReference type="NCBI Taxonomy" id="2982689"/>
    <lineage>
        <taxon>Bacteria</taxon>
        <taxon>Pseudomonadati</taxon>
        <taxon>Pseudomonadota</taxon>
        <taxon>Alphaproteobacteria</taxon>
        <taxon>Caulobacterales</taxon>
        <taxon>Caulobacteraceae</taxon>
        <taxon>Phenylobacterium</taxon>
    </lineage>
</organism>
<gene>
    <name evidence="5" type="ORF">OCL97_02030</name>
</gene>
<keyword evidence="2" id="KW-0238">DNA-binding</keyword>
<dbReference type="Gene3D" id="1.10.10.60">
    <property type="entry name" value="Homeodomain-like"/>
    <property type="match status" value="1"/>
</dbReference>